<feature type="region of interest" description="Disordered" evidence="3">
    <location>
        <begin position="1"/>
        <end position="24"/>
    </location>
</feature>
<organism evidence="5">
    <name type="scientific">Psilocybe cubensis</name>
    <name type="common">Psychedelic mushroom</name>
    <name type="synonym">Stropharia cubensis</name>
    <dbReference type="NCBI Taxonomy" id="181762"/>
    <lineage>
        <taxon>Eukaryota</taxon>
        <taxon>Fungi</taxon>
        <taxon>Dikarya</taxon>
        <taxon>Basidiomycota</taxon>
        <taxon>Agaricomycotina</taxon>
        <taxon>Agaricomycetes</taxon>
        <taxon>Agaricomycetidae</taxon>
        <taxon>Agaricales</taxon>
        <taxon>Agaricineae</taxon>
        <taxon>Strophariaceae</taxon>
        <taxon>Psilocybe</taxon>
    </lineage>
</organism>
<dbReference type="Gene3D" id="3.30.1370.210">
    <property type="match status" value="1"/>
</dbReference>
<reference evidence="5" key="1">
    <citation type="submission" date="2021-02" db="EMBL/GenBank/DDBJ databases">
        <title>Psilocybe cubensis genome.</title>
        <authorList>
            <person name="Mckernan K.J."/>
            <person name="Crawford S."/>
            <person name="Trippe A."/>
            <person name="Kane L.T."/>
            <person name="Mclaughlin S."/>
        </authorList>
    </citation>
    <scope>NUCLEOTIDE SEQUENCE [LARGE SCALE GENOMIC DNA]</scope>
    <source>
        <strain evidence="5">MGC-MH-2018</strain>
    </source>
</reference>
<dbReference type="GO" id="GO:0101031">
    <property type="term" value="C:protein folding chaperone complex"/>
    <property type="evidence" value="ECO:0007669"/>
    <property type="project" value="TreeGrafter"/>
</dbReference>
<evidence type="ECO:0000256" key="2">
    <source>
        <dbReference type="PROSITE-ProRule" id="PRU00723"/>
    </source>
</evidence>
<dbReference type="SMART" id="SM00356">
    <property type="entry name" value="ZnF_C3H1"/>
    <property type="match status" value="2"/>
</dbReference>
<sequence length="1127" mass="125379">MDPLEAQAARRVESRKKKTDEKAKQAEELKTLGNESFRSGNYLKAVKYYVEAINVCGPTAVLLSNLSAAFAKANYVEESIWAASTALECDPRFHKARFRRAMARKQLKFYAAAIKGTFFFYLEVVLKYQPGNKEAQDELNTIRNLFRSDRGLPLSAIVRDHPRIEDGPWETYEESDTEDCEHKGNLTPCRFYNHAGCARGSQCQYSHAPDDNSIRDNLGKNVCVELLLGTCKFGDAKCIYSHDTSFLPATGWWNDPSKVQAAREMRNDGDDLDDMFHEGILITDSKISGYTARRRHEIIMSQLYEYYQAIKEESKTPPRTPSQSDRFVLVLVFEYDDLVRSIHSHLLAALRRKIKVVEISNSIDSALQHLAMPNLAAVLVADPIIAKEHRYAGVVSKLVEYVKTGGSVALAGQFSNHISPPQFDRFIKRSFGLDWKFGAYHRTTFKVNPSNELVNRNPSLVATYSMKTVHIADISPDMAIYVPTDGARLQSMVFPAHLIKDTSESPAVCARVGRGLLSFLGDVNGEESSTNTTLAMLGLLDEPNPVVDPPPPDLSSSCNAAGPSNGTNGNPDSRPSSKKKKGKKKKRSNAQANPQNENSGDGMEGRSGYAVLNGNSGNIQLATDFIRGPRSQWGEQTGYAYMSEDDENGGEETSEVKKSSRAVSEQEIVARSGYARVCEEPPKTEVTGAASGTERVAAASRTSGFVLVVALSNYDMFMRIHTEQIEAIKQKAEVKSALTPSQVLEHLKSPDIRGVYIADEGIARPANSQALNEIVQYFKRGGQVVIGGLFPSMTGPPDITKVLSVFGVPWKAGSYTRTLVERNNHHETAARNPSLSEEFSMKAVHLTGFHPEDLFYEQYPQTSNNWEAPVLRTKRGNGHFGYIGDVNAEEESTDIILAMLELLSSKREVVPDSKKFFMILTSMNKDEEYMNRFMGDFIKDAKKKAEVLLGLSNARVIDLLPSRDLLGIFITDPYILNIEHEYLLSKVVEYSKQGGTVVFGCVFSRLVSLSQFRPLFWNNWELDWEMFMGEEDAVVAKNAKNPLASKLDQLKAPNTFQLDGANYVRGITSSMAVYIPQKRQRLWKPADGNFSSSIVYTDVGKGHLGFIGVSIMDENIRAIFYSMIGLI</sequence>
<keyword evidence="1" id="KW-0802">TPR repeat</keyword>
<feature type="domain" description="C3H1-type" evidence="4">
    <location>
        <begin position="183"/>
        <end position="210"/>
    </location>
</feature>
<keyword evidence="2" id="KW-0863">Zinc-finger</keyword>
<gene>
    <name evidence="5" type="ORF">JR316_003045</name>
</gene>
<dbReference type="SUPFAM" id="SSF48452">
    <property type="entry name" value="TPR-like"/>
    <property type="match status" value="1"/>
</dbReference>
<dbReference type="PROSITE" id="PS50103">
    <property type="entry name" value="ZF_C3H1"/>
    <property type="match status" value="2"/>
</dbReference>
<keyword evidence="2" id="KW-0862">Zinc</keyword>
<dbReference type="Gene3D" id="1.25.40.10">
    <property type="entry name" value="Tetratricopeptide repeat domain"/>
    <property type="match status" value="1"/>
</dbReference>
<dbReference type="InterPro" id="IPR000571">
    <property type="entry name" value="Znf_CCCH"/>
</dbReference>
<keyword evidence="2" id="KW-0479">Metal-binding</keyword>
<dbReference type="PANTHER" id="PTHR46423">
    <property type="entry name" value="RNA POLYMERASE II-ASSOCIATED PROTEIN 3"/>
    <property type="match status" value="1"/>
</dbReference>
<feature type="compositionally biased region" description="Acidic residues" evidence="3">
    <location>
        <begin position="643"/>
        <end position="653"/>
    </location>
</feature>
<dbReference type="InterPro" id="IPR051966">
    <property type="entry name" value="RPAP3"/>
</dbReference>
<feature type="compositionally biased region" description="Polar residues" evidence="3">
    <location>
        <begin position="589"/>
        <end position="599"/>
    </location>
</feature>
<feature type="region of interest" description="Disordered" evidence="3">
    <location>
        <begin position="642"/>
        <end position="664"/>
    </location>
</feature>
<protein>
    <recommendedName>
        <fullName evidence="4">C3H1-type domain-containing protein</fullName>
    </recommendedName>
</protein>
<dbReference type="AlphaFoldDB" id="A0A8H7Y4F8"/>
<dbReference type="PANTHER" id="PTHR46423:SF1">
    <property type="entry name" value="RNA POLYMERASE II-ASSOCIATED PROTEIN 3"/>
    <property type="match status" value="1"/>
</dbReference>
<accession>A0A8H7Y4F8</accession>
<proteinExistence type="predicted"/>
<feature type="compositionally biased region" description="Basic residues" evidence="3">
    <location>
        <begin position="576"/>
        <end position="588"/>
    </location>
</feature>
<name>A0A8H7Y4F8_PSICU</name>
<dbReference type="EMBL" id="JAFIQS010000003">
    <property type="protein sequence ID" value="KAG5170968.1"/>
    <property type="molecule type" value="Genomic_DNA"/>
</dbReference>
<feature type="compositionally biased region" description="Polar residues" evidence="3">
    <location>
        <begin position="558"/>
        <end position="574"/>
    </location>
</feature>
<feature type="zinc finger region" description="C3H1-type" evidence="2">
    <location>
        <begin position="217"/>
        <end position="245"/>
    </location>
</feature>
<evidence type="ECO:0000313" key="5">
    <source>
        <dbReference type="EMBL" id="KAG5170968.1"/>
    </source>
</evidence>
<feature type="zinc finger region" description="C3H1-type" evidence="2">
    <location>
        <begin position="183"/>
        <end position="210"/>
    </location>
</feature>
<dbReference type="InterPro" id="IPR011990">
    <property type="entry name" value="TPR-like_helical_dom_sf"/>
</dbReference>
<evidence type="ECO:0000259" key="4">
    <source>
        <dbReference type="PROSITE" id="PS50103"/>
    </source>
</evidence>
<feature type="domain" description="C3H1-type" evidence="4">
    <location>
        <begin position="217"/>
        <end position="245"/>
    </location>
</feature>
<feature type="region of interest" description="Disordered" evidence="3">
    <location>
        <begin position="541"/>
        <end position="611"/>
    </location>
</feature>
<evidence type="ECO:0000256" key="1">
    <source>
        <dbReference type="ARBA" id="ARBA00022803"/>
    </source>
</evidence>
<feature type="compositionally biased region" description="Basic and acidic residues" evidence="3">
    <location>
        <begin position="8"/>
        <end position="24"/>
    </location>
</feature>
<evidence type="ECO:0000256" key="3">
    <source>
        <dbReference type="SAM" id="MobiDB-lite"/>
    </source>
</evidence>
<dbReference type="GO" id="GO:0008270">
    <property type="term" value="F:zinc ion binding"/>
    <property type="evidence" value="ECO:0007669"/>
    <property type="project" value="UniProtKB-KW"/>
</dbReference>
<comment type="caution">
    <text evidence="5">The sequence shown here is derived from an EMBL/GenBank/DDBJ whole genome shotgun (WGS) entry which is preliminary data.</text>
</comment>